<evidence type="ECO:0008006" key="4">
    <source>
        <dbReference type="Google" id="ProtNLM"/>
    </source>
</evidence>
<sequence length="151" mass="15725">MQQGTTRSRTLRAATVVAVAVAVAASITGCAPADDGFLTLGPTEIDDPECPWIRDIPVEELDDPVREPCVPVGSTLVFPDGERADVFAGSGGASSATDPDVWLVYSTVGDYGVIAARYGPGCADVTTWGPRGALEKVRAAFGQQWPCDPEG</sequence>
<dbReference type="RefSeq" id="WP_191147831.1">
    <property type="nucleotide sequence ID" value="NZ_CP061274.1"/>
</dbReference>
<protein>
    <recommendedName>
        <fullName evidence="4">Secreted protein</fullName>
    </recommendedName>
</protein>
<keyword evidence="3" id="KW-1185">Reference proteome</keyword>
<dbReference type="EMBL" id="CP061274">
    <property type="protein sequence ID" value="QOD43895.1"/>
    <property type="molecule type" value="Genomic_DNA"/>
</dbReference>
<feature type="signal peptide" evidence="1">
    <location>
        <begin position="1"/>
        <end position="33"/>
    </location>
</feature>
<organism evidence="2 3">
    <name type="scientific">Clavibacter zhangzhiyongii</name>
    <dbReference type="NCBI Taxonomy" id="2768071"/>
    <lineage>
        <taxon>Bacteria</taxon>
        <taxon>Bacillati</taxon>
        <taxon>Actinomycetota</taxon>
        <taxon>Actinomycetes</taxon>
        <taxon>Micrococcales</taxon>
        <taxon>Microbacteriaceae</taxon>
        <taxon>Clavibacter</taxon>
    </lineage>
</organism>
<accession>A0A7L7Z2M0</accession>
<evidence type="ECO:0000313" key="3">
    <source>
        <dbReference type="Proteomes" id="UP000516660"/>
    </source>
</evidence>
<evidence type="ECO:0000256" key="1">
    <source>
        <dbReference type="SAM" id="SignalP"/>
    </source>
</evidence>
<gene>
    <name evidence="2" type="ORF">H9X71_00500</name>
</gene>
<feature type="chain" id="PRO_5032768257" description="Secreted protein" evidence="1">
    <location>
        <begin position="34"/>
        <end position="151"/>
    </location>
</feature>
<proteinExistence type="predicted"/>
<dbReference type="KEGG" id="czh:H9X71_00500"/>
<name>A0A7L7Z2M0_9MICO</name>
<reference evidence="2 3" key="1">
    <citation type="submission" date="2020-08" db="EMBL/GenBank/DDBJ databases">
        <title>Description of Clavibacter zhangzhiyonge sp. nov., a phytopathogenic actinobacterium isolated from barley seeds, causing leaf brown spot and decline.</title>
        <authorList>
            <person name="Tian Q."/>
            <person name="Chuan J."/>
            <person name="Zhao W."/>
            <person name="Li X."/>
        </authorList>
    </citation>
    <scope>NUCLEOTIDE SEQUENCE [LARGE SCALE GENOMIC DNA]</scope>
    <source>
        <strain evidence="2 3">DM1</strain>
    </source>
</reference>
<evidence type="ECO:0000313" key="2">
    <source>
        <dbReference type="EMBL" id="QOD43895.1"/>
    </source>
</evidence>
<dbReference type="AlphaFoldDB" id="A0A7L7Z2M0"/>
<keyword evidence="1" id="KW-0732">Signal</keyword>
<dbReference type="PROSITE" id="PS51257">
    <property type="entry name" value="PROKAR_LIPOPROTEIN"/>
    <property type="match status" value="1"/>
</dbReference>
<dbReference type="Proteomes" id="UP000516660">
    <property type="component" value="Chromosome"/>
</dbReference>